<protein>
    <submittedName>
        <fullName evidence="1">Uncharacterized protein</fullName>
    </submittedName>
</protein>
<dbReference type="Proteomes" id="UP001464378">
    <property type="component" value="Unassembled WGS sequence"/>
</dbReference>
<organism evidence="1 2">
    <name type="scientific">Pseudoflavonifractor intestinihominis</name>
    <dbReference type="NCBI Taxonomy" id="3133171"/>
    <lineage>
        <taxon>Bacteria</taxon>
        <taxon>Bacillati</taxon>
        <taxon>Bacillota</taxon>
        <taxon>Clostridia</taxon>
        <taxon>Eubacteriales</taxon>
        <taxon>Oscillospiraceae</taxon>
        <taxon>Pseudoflavonifractor</taxon>
    </lineage>
</organism>
<comment type="caution">
    <text evidence="1">The sequence shown here is derived from an EMBL/GenBank/DDBJ whole genome shotgun (WGS) entry which is preliminary data.</text>
</comment>
<name>A0ABV1EB81_9FIRM</name>
<gene>
    <name evidence="1" type="ORF">WMO64_14020</name>
</gene>
<evidence type="ECO:0000313" key="2">
    <source>
        <dbReference type="Proteomes" id="UP001464378"/>
    </source>
</evidence>
<reference evidence="1 2" key="1">
    <citation type="submission" date="2024-03" db="EMBL/GenBank/DDBJ databases">
        <title>Human intestinal bacterial collection.</title>
        <authorList>
            <person name="Pauvert C."/>
            <person name="Hitch T.C.A."/>
            <person name="Clavel T."/>
        </authorList>
    </citation>
    <scope>NUCLEOTIDE SEQUENCE [LARGE SCALE GENOMIC DNA]</scope>
    <source>
        <strain evidence="1 2">CLA-AP-H29</strain>
    </source>
</reference>
<proteinExistence type="predicted"/>
<dbReference type="EMBL" id="JBBMFK010000027">
    <property type="protein sequence ID" value="MEQ2444579.1"/>
    <property type="molecule type" value="Genomic_DNA"/>
</dbReference>
<accession>A0ABV1EB81</accession>
<evidence type="ECO:0000313" key="1">
    <source>
        <dbReference type="EMBL" id="MEQ2444579.1"/>
    </source>
</evidence>
<sequence>MTKQELDERLTKALESYKTDTLAMSDPYGKRPVTDGELYEFARQTFYALHEFKTAILEYLP</sequence>
<keyword evidence="2" id="KW-1185">Reference proteome</keyword>
<dbReference type="RefSeq" id="WP_349232366.1">
    <property type="nucleotide sequence ID" value="NZ_JBBMFK010000027.1"/>
</dbReference>